<dbReference type="InterPro" id="IPR035906">
    <property type="entry name" value="MetI-like_sf"/>
</dbReference>
<comment type="caution">
    <text evidence="11">The sequence shown here is derived from an EMBL/GenBank/DDBJ whole genome shotgun (WGS) entry which is preliminary data.</text>
</comment>
<dbReference type="InterPro" id="IPR005672">
    <property type="entry name" value="Phosphate_PstA"/>
</dbReference>
<keyword evidence="12" id="KW-1185">Reference proteome</keyword>
<dbReference type="PANTHER" id="PTHR43470:SF5">
    <property type="entry name" value="PHOSPHATE TRANSPORT SYSTEM PERMEASE PROTEIN PSTA"/>
    <property type="match status" value="1"/>
</dbReference>
<keyword evidence="4" id="KW-0813">Transport</keyword>
<dbReference type="NCBIfam" id="TIGR00974">
    <property type="entry name" value="3a0107s02c"/>
    <property type="match status" value="1"/>
</dbReference>
<dbReference type="InterPro" id="IPR000515">
    <property type="entry name" value="MetI-like"/>
</dbReference>
<evidence type="ECO:0000256" key="4">
    <source>
        <dbReference type="ARBA" id="ARBA00022448"/>
    </source>
</evidence>
<sequence length="301" mass="32672">MTADKIKNALDKPAWWHSSLVEKGKDKVFIAFAFVAALWGIAALAGLLVYVFSDSLGWVDWQFITSRPSRFAEKAGVWPVLLGSFYLILLVGIMVLPLGVFAAIYLEEYARDGKLKRFIETNIANLAGVPSIVYGLLGLGLFVGLFGLPIGCLLVASMTLMLRVLPIVIVSSQEAIRSVPDSQRFAALGMGMTRWQMISSVVLPEAFPGILTGLILALANAMGETAPLIMVGVAHSIFSPPRGLLSAFGALPLQIFAWSDYPQNEFQHGVVPAAIVVLLTTLILLNGTAVYLRHRFSVKKR</sequence>
<organism evidence="11 12">
    <name type="scientific">Rarispira pelagica</name>
    <dbReference type="NCBI Taxonomy" id="3141764"/>
    <lineage>
        <taxon>Bacteria</taxon>
        <taxon>Pseudomonadati</taxon>
        <taxon>Spirochaetota</taxon>
        <taxon>Spirochaetia</taxon>
        <taxon>Winmispirales</taxon>
        <taxon>Winmispiraceae</taxon>
        <taxon>Rarispira</taxon>
    </lineage>
</organism>
<evidence type="ECO:0000313" key="11">
    <source>
        <dbReference type="EMBL" id="MEM5948262.1"/>
    </source>
</evidence>
<evidence type="ECO:0000259" key="10">
    <source>
        <dbReference type="PROSITE" id="PS50928"/>
    </source>
</evidence>
<feature type="transmembrane region" description="Helical" evidence="9">
    <location>
        <begin position="28"/>
        <end position="52"/>
    </location>
</feature>
<keyword evidence="8 9" id="KW-0472">Membrane</keyword>
<dbReference type="PANTHER" id="PTHR43470">
    <property type="entry name" value="PHOSPHATE TRANSPORT SYSTEM PERMEASE PROTEIN PSTA-RELATED"/>
    <property type="match status" value="1"/>
</dbReference>
<comment type="similarity">
    <text evidence="2 9">Belongs to the binding-protein-dependent transport system permease family. CysTW subfamily.</text>
</comment>
<keyword evidence="6 9" id="KW-0812">Transmembrane</keyword>
<evidence type="ECO:0000256" key="9">
    <source>
        <dbReference type="RuleBase" id="RU363043"/>
    </source>
</evidence>
<keyword evidence="7 9" id="KW-1133">Transmembrane helix</keyword>
<feature type="transmembrane region" description="Helical" evidence="9">
    <location>
        <begin position="143"/>
        <end position="165"/>
    </location>
</feature>
<feature type="transmembrane region" description="Helical" evidence="9">
    <location>
        <begin position="85"/>
        <end position="106"/>
    </location>
</feature>
<dbReference type="Proteomes" id="UP001466331">
    <property type="component" value="Unassembled WGS sequence"/>
</dbReference>
<feature type="transmembrane region" description="Helical" evidence="9">
    <location>
        <begin position="118"/>
        <end position="137"/>
    </location>
</feature>
<proteinExistence type="inferred from homology"/>
<evidence type="ECO:0000256" key="1">
    <source>
        <dbReference type="ARBA" id="ARBA00004651"/>
    </source>
</evidence>
<evidence type="ECO:0000256" key="5">
    <source>
        <dbReference type="ARBA" id="ARBA00022475"/>
    </source>
</evidence>
<dbReference type="SUPFAM" id="SSF161098">
    <property type="entry name" value="MetI-like"/>
    <property type="match status" value="1"/>
</dbReference>
<dbReference type="Gene3D" id="1.10.3720.10">
    <property type="entry name" value="MetI-like"/>
    <property type="match status" value="1"/>
</dbReference>
<dbReference type="Pfam" id="PF00528">
    <property type="entry name" value="BPD_transp_1"/>
    <property type="match status" value="1"/>
</dbReference>
<dbReference type="CDD" id="cd06261">
    <property type="entry name" value="TM_PBP2"/>
    <property type="match status" value="1"/>
</dbReference>
<feature type="transmembrane region" description="Helical" evidence="9">
    <location>
        <begin position="209"/>
        <end position="231"/>
    </location>
</feature>
<feature type="transmembrane region" description="Helical" evidence="9">
    <location>
        <begin position="271"/>
        <end position="292"/>
    </location>
</feature>
<reference evidence="11 12" key="1">
    <citation type="submission" date="2024-03" db="EMBL/GenBank/DDBJ databases">
        <title>Ignisphaera cupida sp. nov., a hyperthermophilic hydrolytic archaeon from a hot spring of Kamchatka, and proposal of Ignisphaeraceae fam. nov.</title>
        <authorList>
            <person name="Podosokorskaya O.A."/>
            <person name="Elcheninov A.G."/>
            <person name="Maltseva A.I."/>
            <person name="Zayulina K.S."/>
            <person name="Novikov A."/>
            <person name="Merkel A.Y."/>
        </authorList>
    </citation>
    <scope>NUCLEOTIDE SEQUENCE [LARGE SCALE GENOMIC DNA]</scope>
    <source>
        <strain evidence="11 12">38H-sp</strain>
    </source>
</reference>
<evidence type="ECO:0000256" key="2">
    <source>
        <dbReference type="ARBA" id="ARBA00007069"/>
    </source>
</evidence>
<name>A0ABU9UC72_9SPIR</name>
<feature type="domain" description="ABC transmembrane type-1" evidence="10">
    <location>
        <begin position="81"/>
        <end position="289"/>
    </location>
</feature>
<evidence type="ECO:0000256" key="3">
    <source>
        <dbReference type="ARBA" id="ARBA00016864"/>
    </source>
</evidence>
<evidence type="ECO:0000256" key="8">
    <source>
        <dbReference type="ARBA" id="ARBA00023136"/>
    </source>
</evidence>
<gene>
    <name evidence="11" type="primary">pstA</name>
    <name evidence="11" type="ORF">WKV44_06875</name>
</gene>
<dbReference type="PROSITE" id="PS50928">
    <property type="entry name" value="ABC_TM1"/>
    <property type="match status" value="1"/>
</dbReference>
<protein>
    <recommendedName>
        <fullName evidence="3 9">Phosphate transport system permease protein PstA</fullName>
    </recommendedName>
</protein>
<dbReference type="RefSeq" id="WP_420069715.1">
    <property type="nucleotide sequence ID" value="NZ_JBCHKQ010000003.1"/>
</dbReference>
<keyword evidence="5 9" id="KW-1003">Cell membrane</keyword>
<evidence type="ECO:0000313" key="12">
    <source>
        <dbReference type="Proteomes" id="UP001466331"/>
    </source>
</evidence>
<evidence type="ECO:0000256" key="7">
    <source>
        <dbReference type="ARBA" id="ARBA00022989"/>
    </source>
</evidence>
<dbReference type="EMBL" id="JBCHKQ010000003">
    <property type="protein sequence ID" value="MEM5948262.1"/>
    <property type="molecule type" value="Genomic_DNA"/>
</dbReference>
<accession>A0ABU9UC72</accession>
<evidence type="ECO:0000256" key="6">
    <source>
        <dbReference type="ARBA" id="ARBA00022692"/>
    </source>
</evidence>
<comment type="subcellular location">
    <subcellularLocation>
        <location evidence="1 9">Cell membrane</location>
        <topology evidence="1 9">Multi-pass membrane protein</topology>
    </subcellularLocation>
</comment>